<dbReference type="PANTHER" id="PTHR34835">
    <property type="entry name" value="OS07G0283600 PROTEIN-RELATED"/>
    <property type="match status" value="1"/>
</dbReference>
<accession>A0A9Q1GKN3</accession>
<evidence type="ECO:0000313" key="3">
    <source>
        <dbReference type="Proteomes" id="UP001153076"/>
    </source>
</evidence>
<gene>
    <name evidence="2" type="ORF">Cgig2_025808</name>
</gene>
<feature type="region of interest" description="Disordered" evidence="1">
    <location>
        <begin position="15"/>
        <end position="44"/>
    </location>
</feature>
<dbReference type="AlphaFoldDB" id="A0A9Q1GKN3"/>
<reference evidence="2" key="1">
    <citation type="submission" date="2022-04" db="EMBL/GenBank/DDBJ databases">
        <title>Carnegiea gigantea Genome sequencing and assembly v2.</title>
        <authorList>
            <person name="Copetti D."/>
            <person name="Sanderson M.J."/>
            <person name="Burquez A."/>
            <person name="Wojciechowski M.F."/>
        </authorList>
    </citation>
    <scope>NUCLEOTIDE SEQUENCE</scope>
    <source>
        <strain evidence="2">SGP5-SGP5p</strain>
        <tissue evidence="2">Aerial part</tissue>
    </source>
</reference>
<evidence type="ECO:0000313" key="2">
    <source>
        <dbReference type="EMBL" id="KAJ8420954.1"/>
    </source>
</evidence>
<sequence length="259" mass="29525">MKKLALKFEGKQPIEKKNAQLSTGDALPEEKTSSSVQDIQMAPQQQPLKYKKGGNKKRMYQKAFITRMSTHSFSSMLAQLNEAQAEAVKSIGFASFLKVDLKQIPGKFSRWLVNSFDPYSTSFVLLDGQRFMVTSFDAYVTLDVPIGGREIIESSRSRNGIEHAALELTHMPEFILAKKDGGKSFKRNFIIYLRVEEPLLQQVHPQYVKDVNQIASLDWCKFVAQKLITSVRHYRESKSAKGVYFDCLLFFLMVSFTTQ</sequence>
<comment type="caution">
    <text evidence="2">The sequence shown here is derived from an EMBL/GenBank/DDBJ whole genome shotgun (WGS) entry which is preliminary data.</text>
</comment>
<dbReference type="Proteomes" id="UP001153076">
    <property type="component" value="Unassembled WGS sequence"/>
</dbReference>
<name>A0A9Q1GKN3_9CARY</name>
<dbReference type="OrthoDB" id="679318at2759"/>
<evidence type="ECO:0000256" key="1">
    <source>
        <dbReference type="SAM" id="MobiDB-lite"/>
    </source>
</evidence>
<dbReference type="PANTHER" id="PTHR34835:SF34">
    <property type="entry name" value="OS08G0555500 PROTEIN"/>
    <property type="match status" value="1"/>
</dbReference>
<organism evidence="2 3">
    <name type="scientific">Carnegiea gigantea</name>
    <dbReference type="NCBI Taxonomy" id="171969"/>
    <lineage>
        <taxon>Eukaryota</taxon>
        <taxon>Viridiplantae</taxon>
        <taxon>Streptophyta</taxon>
        <taxon>Embryophyta</taxon>
        <taxon>Tracheophyta</taxon>
        <taxon>Spermatophyta</taxon>
        <taxon>Magnoliopsida</taxon>
        <taxon>eudicotyledons</taxon>
        <taxon>Gunneridae</taxon>
        <taxon>Pentapetalae</taxon>
        <taxon>Caryophyllales</taxon>
        <taxon>Cactineae</taxon>
        <taxon>Cactaceae</taxon>
        <taxon>Cactoideae</taxon>
        <taxon>Echinocereeae</taxon>
        <taxon>Carnegiea</taxon>
    </lineage>
</organism>
<protein>
    <submittedName>
        <fullName evidence="2">Uncharacterized protein</fullName>
    </submittedName>
</protein>
<dbReference type="EMBL" id="JAKOGI010003010">
    <property type="protein sequence ID" value="KAJ8420954.1"/>
    <property type="molecule type" value="Genomic_DNA"/>
</dbReference>
<proteinExistence type="predicted"/>
<feature type="compositionally biased region" description="Polar residues" evidence="1">
    <location>
        <begin position="33"/>
        <end position="44"/>
    </location>
</feature>
<keyword evidence="3" id="KW-1185">Reference proteome</keyword>